<dbReference type="EMBL" id="CP043505">
    <property type="protein sequence ID" value="QEO13551.1"/>
    <property type="molecule type" value="Genomic_DNA"/>
</dbReference>
<dbReference type="OrthoDB" id="9809622at2"/>
<dbReference type="KEGG" id="ail:FLP10_03305"/>
<name>A0A5C1YBZ9_9MICO</name>
<sequence length="390" mass="43249">MSRPTTLDLWRRLPSWIRDPLAVAIARLRGERVPLPPEPDDRPVRLMIAPANYAGQGYRWARAVEQNPRVSAMNMVYDSINPFGYPVDYPVPGRIAGHSRTWQRAQLRALGERFTHMLIEAEMQPLGSLLGGDVLEQARAIQALGVRVAMLCHGSDIRLPSRHAAADPWSPFHNDEWVPVERLEQVVLGNLAVLEALDVPVFVSTPGLMLDVPDAHLLPVVIDVETWQRDEPVLERARPRVVHVPSNPLVKGTAEITPVLQELHDAGVIEYATISGVEHARMPELFGAADIVLDQFRLGDYGVAACEAMAAGRLVVSHVSDRTRADVEAETGQVLPIVEAGIASLREVLLEIVADPDRFRAIARSGPAFVREVHDGRMSRRVLEERFLFA</sequence>
<dbReference type="RefSeq" id="WP_149159574.1">
    <property type="nucleotide sequence ID" value="NZ_CP043505.1"/>
</dbReference>
<dbReference type="AlphaFoldDB" id="A0A5C1YBZ9"/>
<accession>A0A5C1YBZ9</accession>
<proteinExistence type="predicted"/>
<evidence type="ECO:0000313" key="1">
    <source>
        <dbReference type="EMBL" id="QEO13551.1"/>
    </source>
</evidence>
<dbReference type="Gene3D" id="3.40.50.2000">
    <property type="entry name" value="Glycogen Phosphorylase B"/>
    <property type="match status" value="1"/>
</dbReference>
<reference evidence="1 2" key="1">
    <citation type="submission" date="2019-09" db="EMBL/GenBank/DDBJ databases">
        <title>Genome sequencing of strain KACC 19306.</title>
        <authorList>
            <person name="Heo J."/>
            <person name="Kim S.-J."/>
            <person name="Kim J.-S."/>
            <person name="Hong S.-B."/>
            <person name="Kwon S.-W."/>
        </authorList>
    </citation>
    <scope>NUCLEOTIDE SEQUENCE [LARGE SCALE GENOMIC DNA]</scope>
    <source>
        <strain evidence="1 2">KACC 19306</strain>
    </source>
</reference>
<gene>
    <name evidence="1" type="ORF">FLP10_03305</name>
</gene>
<dbReference type="GO" id="GO:0016740">
    <property type="term" value="F:transferase activity"/>
    <property type="evidence" value="ECO:0007669"/>
    <property type="project" value="UniProtKB-KW"/>
</dbReference>
<evidence type="ECO:0000313" key="2">
    <source>
        <dbReference type="Proteomes" id="UP000324678"/>
    </source>
</evidence>
<dbReference type="Proteomes" id="UP000324678">
    <property type="component" value="Chromosome"/>
</dbReference>
<protein>
    <submittedName>
        <fullName evidence="1">Glycosyltransferase family 4 protein</fullName>
    </submittedName>
</protein>
<organism evidence="1 2">
    <name type="scientific">Agromyces intestinalis</name>
    <dbReference type="NCBI Taxonomy" id="2592652"/>
    <lineage>
        <taxon>Bacteria</taxon>
        <taxon>Bacillati</taxon>
        <taxon>Actinomycetota</taxon>
        <taxon>Actinomycetes</taxon>
        <taxon>Micrococcales</taxon>
        <taxon>Microbacteriaceae</taxon>
        <taxon>Agromyces</taxon>
    </lineage>
</organism>
<dbReference type="SUPFAM" id="SSF53756">
    <property type="entry name" value="UDP-Glycosyltransferase/glycogen phosphorylase"/>
    <property type="match status" value="1"/>
</dbReference>
<keyword evidence="1" id="KW-0808">Transferase</keyword>
<keyword evidence="2" id="KW-1185">Reference proteome</keyword>